<keyword evidence="5" id="KW-0804">Transcription</keyword>
<dbReference type="Pfam" id="PF00392">
    <property type="entry name" value="GntR"/>
    <property type="match status" value="1"/>
</dbReference>
<dbReference type="RefSeq" id="WP_090550838.1">
    <property type="nucleotide sequence ID" value="NZ_FNSR01000002.1"/>
</dbReference>
<dbReference type="EMBL" id="FOAJ01000006">
    <property type="protein sequence ID" value="SEL29920.1"/>
    <property type="molecule type" value="Genomic_DNA"/>
</dbReference>
<dbReference type="PROSITE" id="PS50949">
    <property type="entry name" value="HTH_GNTR"/>
    <property type="match status" value="1"/>
</dbReference>
<evidence type="ECO:0000256" key="1">
    <source>
        <dbReference type="ARBA" id="ARBA00005384"/>
    </source>
</evidence>
<dbReference type="InterPro" id="IPR036390">
    <property type="entry name" value="WH_DNA-bd_sf"/>
</dbReference>
<accession>A0A1H7P236</accession>
<dbReference type="InterPro" id="IPR015421">
    <property type="entry name" value="PyrdxlP-dep_Trfase_major"/>
</dbReference>
<dbReference type="SMART" id="SM00345">
    <property type="entry name" value="HTH_GNTR"/>
    <property type="match status" value="1"/>
</dbReference>
<keyword evidence="4 7" id="KW-0238">DNA-binding</keyword>
<dbReference type="OrthoDB" id="9804020at2"/>
<dbReference type="AlphaFoldDB" id="A0A1H7P236"/>
<dbReference type="Proteomes" id="UP000199120">
    <property type="component" value="Unassembled WGS sequence"/>
</dbReference>
<dbReference type="Pfam" id="PF00155">
    <property type="entry name" value="Aminotran_1_2"/>
    <property type="match status" value="1"/>
</dbReference>
<dbReference type="PANTHER" id="PTHR46577">
    <property type="entry name" value="HTH-TYPE TRANSCRIPTIONAL REGULATORY PROTEIN GABR"/>
    <property type="match status" value="1"/>
</dbReference>
<feature type="domain" description="HTH gntR-type" evidence="6">
    <location>
        <begin position="14"/>
        <end position="82"/>
    </location>
</feature>
<evidence type="ECO:0000256" key="3">
    <source>
        <dbReference type="ARBA" id="ARBA00023015"/>
    </source>
</evidence>
<keyword evidence="7" id="KW-0032">Aminotransferase</keyword>
<evidence type="ECO:0000313" key="7">
    <source>
        <dbReference type="EMBL" id="SEL29920.1"/>
    </source>
</evidence>
<dbReference type="GO" id="GO:0030170">
    <property type="term" value="F:pyridoxal phosphate binding"/>
    <property type="evidence" value="ECO:0007669"/>
    <property type="project" value="InterPro"/>
</dbReference>
<dbReference type="GO" id="GO:0008483">
    <property type="term" value="F:transaminase activity"/>
    <property type="evidence" value="ECO:0007669"/>
    <property type="project" value="UniProtKB-KW"/>
</dbReference>
<dbReference type="Gene3D" id="1.10.10.10">
    <property type="entry name" value="Winged helix-like DNA-binding domain superfamily/Winged helix DNA-binding domain"/>
    <property type="match status" value="1"/>
</dbReference>
<comment type="similarity">
    <text evidence="1">In the C-terminal section; belongs to the class-I pyridoxal-phosphate-dependent aminotransferase family.</text>
</comment>
<evidence type="ECO:0000313" key="8">
    <source>
        <dbReference type="Proteomes" id="UP000199120"/>
    </source>
</evidence>
<dbReference type="InterPro" id="IPR036388">
    <property type="entry name" value="WH-like_DNA-bd_sf"/>
</dbReference>
<sequence>MIDLQLERGRRAAPTLVEQLVRAFSQAIETQSLRAGALLPSVRQLAQAHALSTYTVNEAYTRLVSMGLVVARRGSGYRVAQRGPAARVAVTGWQPPTLTATWLLSDVFADHSVPIKAGCGWLPGEWINESGLHHALRATSRVPAVRLGDYGHPYGFAPLRERIAAQLDRHGLPVEVSNVLLTQGATQGLDLIVRTLLRAGDAVLVEDPGYCNLLQILKLAGLTVHGVPRTPAGLDIDVLEQQIAAHAPKAIFVNTSLQNPTGATFTMANAFRLLQIAERRRLWVVEDDVSRELAPAGAPLFAAMEGLQRVLYVGGFSKTVTPSLRCGYVVAERDVLRELARAKMAVGLTSSETIERIVDKVLLEGRYARHVEQVNERLKAAHATVEERLDSLGLDVFHRPRAGLFIWAKLPVEPARAAEIATAALGDGIWLAPGSYFRPDDEPSAWFRFNAPYSTDDALWRFIGRVK</sequence>
<keyword evidence="7" id="KW-0808">Transferase</keyword>
<evidence type="ECO:0000256" key="2">
    <source>
        <dbReference type="ARBA" id="ARBA00022898"/>
    </source>
</evidence>
<protein>
    <submittedName>
        <fullName evidence="7">DNA-binding transcriptional regulator, MocR family, contains an aminotransferase domain</fullName>
    </submittedName>
</protein>
<dbReference type="InterPro" id="IPR004839">
    <property type="entry name" value="Aminotransferase_I/II_large"/>
</dbReference>
<dbReference type="SUPFAM" id="SSF46785">
    <property type="entry name" value="Winged helix' DNA-binding domain"/>
    <property type="match status" value="1"/>
</dbReference>
<evidence type="ECO:0000256" key="5">
    <source>
        <dbReference type="ARBA" id="ARBA00023163"/>
    </source>
</evidence>
<keyword evidence="3" id="KW-0805">Transcription regulation</keyword>
<dbReference type="STRING" id="416943.SAMN05445871_5330"/>
<gene>
    <name evidence="7" type="ORF">SAMN05192542_106198</name>
</gene>
<dbReference type="CDD" id="cd07377">
    <property type="entry name" value="WHTH_GntR"/>
    <property type="match status" value="1"/>
</dbReference>
<keyword evidence="2" id="KW-0663">Pyridoxal phosphate</keyword>
<evidence type="ECO:0000256" key="4">
    <source>
        <dbReference type="ARBA" id="ARBA00023125"/>
    </source>
</evidence>
<dbReference type="PANTHER" id="PTHR46577:SF2">
    <property type="entry name" value="TRANSCRIPTIONAL REGULATORY PROTEIN"/>
    <property type="match status" value="1"/>
</dbReference>
<dbReference type="SUPFAM" id="SSF53383">
    <property type="entry name" value="PLP-dependent transferases"/>
    <property type="match status" value="1"/>
</dbReference>
<dbReference type="InterPro" id="IPR051446">
    <property type="entry name" value="HTH_trans_reg/aminotransferase"/>
</dbReference>
<organism evidence="7 8">
    <name type="scientific">Paraburkholderia caballeronis</name>
    <dbReference type="NCBI Taxonomy" id="416943"/>
    <lineage>
        <taxon>Bacteria</taxon>
        <taxon>Pseudomonadati</taxon>
        <taxon>Pseudomonadota</taxon>
        <taxon>Betaproteobacteria</taxon>
        <taxon>Burkholderiales</taxon>
        <taxon>Burkholderiaceae</taxon>
        <taxon>Paraburkholderia</taxon>
    </lineage>
</organism>
<dbReference type="GO" id="GO:0003677">
    <property type="term" value="F:DNA binding"/>
    <property type="evidence" value="ECO:0007669"/>
    <property type="project" value="UniProtKB-KW"/>
</dbReference>
<name>A0A1H7P236_9BURK</name>
<evidence type="ECO:0000259" key="6">
    <source>
        <dbReference type="PROSITE" id="PS50949"/>
    </source>
</evidence>
<dbReference type="InterPro" id="IPR000524">
    <property type="entry name" value="Tscrpt_reg_HTH_GntR"/>
</dbReference>
<proteinExistence type="inferred from homology"/>
<dbReference type="Gene3D" id="3.40.640.10">
    <property type="entry name" value="Type I PLP-dependent aspartate aminotransferase-like (Major domain)"/>
    <property type="match status" value="1"/>
</dbReference>
<reference evidence="8" key="1">
    <citation type="submission" date="2016-10" db="EMBL/GenBank/DDBJ databases">
        <authorList>
            <person name="Varghese N."/>
            <person name="Submissions S."/>
        </authorList>
    </citation>
    <scope>NUCLEOTIDE SEQUENCE [LARGE SCALE GENOMIC DNA]</scope>
    <source>
        <strain evidence="8">LMG 26416</strain>
    </source>
</reference>
<dbReference type="CDD" id="cd00609">
    <property type="entry name" value="AAT_like"/>
    <property type="match status" value="1"/>
</dbReference>
<dbReference type="InterPro" id="IPR015424">
    <property type="entry name" value="PyrdxlP-dep_Trfase"/>
</dbReference>
<keyword evidence="8" id="KW-1185">Reference proteome</keyword>
<dbReference type="GO" id="GO:0003700">
    <property type="term" value="F:DNA-binding transcription factor activity"/>
    <property type="evidence" value="ECO:0007669"/>
    <property type="project" value="InterPro"/>
</dbReference>